<organism evidence="1 2">
    <name type="scientific">Nitrosopumilus ureiphilus</name>
    <dbReference type="NCBI Taxonomy" id="1470067"/>
    <lineage>
        <taxon>Archaea</taxon>
        <taxon>Nitrososphaerota</taxon>
        <taxon>Nitrososphaeria</taxon>
        <taxon>Nitrosopumilales</taxon>
        <taxon>Nitrosopumilaceae</taxon>
        <taxon>Nitrosopumilus</taxon>
    </lineage>
</organism>
<dbReference type="Proteomes" id="UP000509478">
    <property type="component" value="Chromosome"/>
</dbReference>
<dbReference type="KEGG" id="nue:C5F50_03985"/>
<accession>A0A7D5M7H7</accession>
<name>A0A7D5M7H7_9ARCH</name>
<dbReference type="GeneID" id="56067200"/>
<dbReference type="AlphaFoldDB" id="A0A7D5M7H7"/>
<evidence type="ECO:0000313" key="2">
    <source>
        <dbReference type="Proteomes" id="UP000509478"/>
    </source>
</evidence>
<dbReference type="RefSeq" id="WP_179372401.1">
    <property type="nucleotide sequence ID" value="NZ_CP026995.1"/>
</dbReference>
<sequence>MNEFLQKHKDIFTISKTNNARFFDATKKISPKYHQSIVRLQQDYIDAWKTVINSAISLELEYANNAGFVPNVSESTLQTIHEMTELSIQAYLQQNKIIFDTVVTTKQAFATFNDTTKSFTSMNKEIMEFLMSMYEEKLKT</sequence>
<gene>
    <name evidence="1" type="ORF">C5F50_03985</name>
</gene>
<dbReference type="EMBL" id="CP026995">
    <property type="protein sequence ID" value="QLH06328.1"/>
    <property type="molecule type" value="Genomic_DNA"/>
</dbReference>
<reference evidence="1 2" key="1">
    <citation type="submission" date="2018-02" db="EMBL/GenBank/DDBJ databases">
        <title>Complete genome of Nitrosopumilus ureaphilus PS0.</title>
        <authorList>
            <person name="Qin W."/>
            <person name="Zheng Y."/>
            <person name="Stahl D.A."/>
        </authorList>
    </citation>
    <scope>NUCLEOTIDE SEQUENCE [LARGE SCALE GENOMIC DNA]</scope>
    <source>
        <strain evidence="1 2">PS0</strain>
    </source>
</reference>
<evidence type="ECO:0000313" key="1">
    <source>
        <dbReference type="EMBL" id="QLH06328.1"/>
    </source>
</evidence>
<dbReference type="OrthoDB" id="12973at2157"/>
<proteinExistence type="predicted"/>
<protein>
    <submittedName>
        <fullName evidence="1">Uncharacterized protein</fullName>
    </submittedName>
</protein>
<keyword evidence="2" id="KW-1185">Reference proteome</keyword>